<reference evidence="2 3" key="2">
    <citation type="journal article" date="2017" name="Front. Plant Sci.">
        <title>Gene Classification and Mining of Molecular Markers Useful in Red Clover (Trifolium pratense) Breeding.</title>
        <authorList>
            <person name="Istvanek J."/>
            <person name="Dluhosova J."/>
            <person name="Dluhos P."/>
            <person name="Patkova L."/>
            <person name="Nedelnik J."/>
            <person name="Repkova J."/>
        </authorList>
    </citation>
    <scope>NUCLEOTIDE SEQUENCE [LARGE SCALE GENOMIC DNA]</scope>
    <source>
        <strain evidence="3">cv. Tatra</strain>
        <tissue evidence="2">Young leaves</tissue>
    </source>
</reference>
<gene>
    <name evidence="2" type="ORF">L195_g010464</name>
</gene>
<evidence type="ECO:0000313" key="2">
    <source>
        <dbReference type="EMBL" id="PNY13798.1"/>
    </source>
</evidence>
<dbReference type="Proteomes" id="UP000236291">
    <property type="component" value="Unassembled WGS sequence"/>
</dbReference>
<organism evidence="2 3">
    <name type="scientific">Trifolium pratense</name>
    <name type="common">Red clover</name>
    <dbReference type="NCBI Taxonomy" id="57577"/>
    <lineage>
        <taxon>Eukaryota</taxon>
        <taxon>Viridiplantae</taxon>
        <taxon>Streptophyta</taxon>
        <taxon>Embryophyta</taxon>
        <taxon>Tracheophyta</taxon>
        <taxon>Spermatophyta</taxon>
        <taxon>Magnoliopsida</taxon>
        <taxon>eudicotyledons</taxon>
        <taxon>Gunneridae</taxon>
        <taxon>Pentapetalae</taxon>
        <taxon>rosids</taxon>
        <taxon>fabids</taxon>
        <taxon>Fabales</taxon>
        <taxon>Fabaceae</taxon>
        <taxon>Papilionoideae</taxon>
        <taxon>50 kb inversion clade</taxon>
        <taxon>NPAAA clade</taxon>
        <taxon>Hologalegina</taxon>
        <taxon>IRL clade</taxon>
        <taxon>Trifolieae</taxon>
        <taxon>Trifolium</taxon>
    </lineage>
</organism>
<accession>A0A2K3PES0</accession>
<sequence>MASTPPPPDSHPQPSYSRERYLEAILLEADKLKNSEEAYQLVFSTALATSLWHDQNLGWPILEFEGRDALLEKALLFASDVSSKFRDCAIEEAKLLSSSIDPSIFEIVNNMKAFRTHDSFRGITLCLKKLLDFHCNEDLSEYDWPENMFGFDDNCIEDMMMNRKLSLETFIYCWTCLKKNMEALVNCLGSEFNGDSEIDRFVLSYLGVWNLDGTYVLLMPEAKWVEELADKSLKRNGSLVSVDFEDLVTSAGRIWIEEMSVFAMTCCDQLESIADFLYQKKYPSKALCFMTFLHIFEVIRFLKPYLRRLQHTEALTMYEQLRKRAVHVFYVLVNPLGWDTSMTKDMALARKSEACLVVATEYMREKIKGKNRLNESDMALVAQMVLSTPNLRKEVYINLQKKLKNNEVWYNFIGTYVEEVSELNQLLSLYEVVKHTKMCSKWKDQEERVMSYRQMYMIERLLTLTSLAKGTSYLTKSNLADLIVQYDEQSSLRLSSLGSIKANQLEDILMFFAKFLVEFTKNLNLFPVEDLCCLTLRAVVWACLLYLTFGGEHLDFLKCMLLDDNITSHLPSTFKKALEIRRKEDIIDVKMVARAFQKLNNPLMLIQSLRKEDNSVTILYADSDSDSTFDAGSSCFWDALQDCSSKISHIQKFLDRMLPLLSSSVQDPICIANQCQMREFTRLIGEMEQLHEEVKHSPCCMDLVVKISKTILLRRSRMTGILDQHILLCKKNDADEEEEWETETDEENEEVKNDYKYEGDFNTDDDEW</sequence>
<evidence type="ECO:0000256" key="1">
    <source>
        <dbReference type="SAM" id="MobiDB-lite"/>
    </source>
</evidence>
<evidence type="ECO:0000313" key="3">
    <source>
        <dbReference type="Proteomes" id="UP000236291"/>
    </source>
</evidence>
<name>A0A2K3PES0_TRIPR</name>
<feature type="region of interest" description="Disordered" evidence="1">
    <location>
        <begin position="734"/>
        <end position="768"/>
    </location>
</feature>
<proteinExistence type="predicted"/>
<dbReference type="PANTHER" id="PTHR21529">
    <property type="entry name" value="MAMMARY TURMOR VIRUS RECEPTOR HOMOLOG 1, 2 MTVR1, 2"/>
    <property type="match status" value="1"/>
</dbReference>
<protein>
    <submittedName>
        <fullName evidence="2">Uncharacterized protein</fullName>
    </submittedName>
</protein>
<feature type="compositionally biased region" description="Basic and acidic residues" evidence="1">
    <location>
        <begin position="750"/>
        <end position="759"/>
    </location>
</feature>
<dbReference type="AlphaFoldDB" id="A0A2K3PES0"/>
<dbReference type="EMBL" id="ASHM01006355">
    <property type="protein sequence ID" value="PNY13798.1"/>
    <property type="molecule type" value="Genomic_DNA"/>
</dbReference>
<dbReference type="PANTHER" id="PTHR21529:SF4">
    <property type="entry name" value="TPR AND ANKYRIN REPEAT-CONTAINING PROTEIN 1"/>
    <property type="match status" value="1"/>
</dbReference>
<reference evidence="2 3" key="1">
    <citation type="journal article" date="2014" name="Am. J. Bot.">
        <title>Genome assembly and annotation for red clover (Trifolium pratense; Fabaceae).</title>
        <authorList>
            <person name="Istvanek J."/>
            <person name="Jaros M."/>
            <person name="Krenek A."/>
            <person name="Repkova J."/>
        </authorList>
    </citation>
    <scope>NUCLEOTIDE SEQUENCE [LARGE SCALE GENOMIC DNA]</scope>
    <source>
        <strain evidence="3">cv. Tatra</strain>
        <tissue evidence="2">Young leaves</tissue>
    </source>
</reference>
<comment type="caution">
    <text evidence="2">The sequence shown here is derived from an EMBL/GenBank/DDBJ whole genome shotgun (WGS) entry which is preliminary data.</text>
</comment>
<dbReference type="InterPro" id="IPR039904">
    <property type="entry name" value="TRANK1"/>
</dbReference>
<feature type="compositionally biased region" description="Acidic residues" evidence="1">
    <location>
        <begin position="734"/>
        <end position="749"/>
    </location>
</feature>